<gene>
    <name evidence="2" type="ORF">B0T26DRAFT_757314</name>
</gene>
<evidence type="ECO:0000313" key="2">
    <source>
        <dbReference type="EMBL" id="KAK0703814.1"/>
    </source>
</evidence>
<feature type="region of interest" description="Disordered" evidence="1">
    <location>
        <begin position="154"/>
        <end position="215"/>
    </location>
</feature>
<feature type="compositionally biased region" description="Acidic residues" evidence="1">
    <location>
        <begin position="520"/>
        <end position="560"/>
    </location>
</feature>
<protein>
    <submittedName>
        <fullName evidence="2">Uncharacterized protein</fullName>
    </submittedName>
</protein>
<reference evidence="2" key="1">
    <citation type="submission" date="2023-06" db="EMBL/GenBank/DDBJ databases">
        <title>Genome-scale phylogeny and comparative genomics of the fungal order Sordariales.</title>
        <authorList>
            <consortium name="Lawrence Berkeley National Laboratory"/>
            <person name="Hensen N."/>
            <person name="Bonometti L."/>
            <person name="Westerberg I."/>
            <person name="Brannstrom I.O."/>
            <person name="Guillou S."/>
            <person name="Cros-Aarteil S."/>
            <person name="Calhoun S."/>
            <person name="Haridas S."/>
            <person name="Kuo A."/>
            <person name="Mondo S."/>
            <person name="Pangilinan J."/>
            <person name="Riley R."/>
            <person name="LaButti K."/>
            <person name="Andreopoulos B."/>
            <person name="Lipzen A."/>
            <person name="Chen C."/>
            <person name="Yanf M."/>
            <person name="Daum C."/>
            <person name="Ng V."/>
            <person name="Clum A."/>
            <person name="Steindorff A."/>
            <person name="Ohm R."/>
            <person name="Martin F."/>
            <person name="Silar P."/>
            <person name="Natvig D."/>
            <person name="Lalanne C."/>
            <person name="Gautier V."/>
            <person name="Ament-velasquez S.L."/>
            <person name="Kruys A."/>
            <person name="Hutchinson M.I."/>
            <person name="Powell A.J."/>
            <person name="Barry K."/>
            <person name="Miller A.N."/>
            <person name="Grigoriev I.V."/>
            <person name="Debuchy R."/>
            <person name="Gladieux P."/>
            <person name="Thoren M.H."/>
            <person name="Johannesson H."/>
        </authorList>
    </citation>
    <scope>NUCLEOTIDE SEQUENCE</scope>
    <source>
        <strain evidence="2">SMH2392-1A</strain>
    </source>
</reference>
<proteinExistence type="predicted"/>
<feature type="compositionally biased region" description="Polar residues" evidence="1">
    <location>
        <begin position="354"/>
        <end position="365"/>
    </location>
</feature>
<feature type="compositionally biased region" description="Low complexity" evidence="1">
    <location>
        <begin position="154"/>
        <end position="181"/>
    </location>
</feature>
<feature type="compositionally biased region" description="Pro residues" evidence="1">
    <location>
        <begin position="38"/>
        <end position="59"/>
    </location>
</feature>
<feature type="region of interest" description="Disordered" evidence="1">
    <location>
        <begin position="354"/>
        <end position="405"/>
    </location>
</feature>
<name>A0AA39ZU78_9PEZI</name>
<feature type="compositionally biased region" description="Acidic residues" evidence="1">
    <location>
        <begin position="388"/>
        <end position="401"/>
    </location>
</feature>
<feature type="region of interest" description="Disordered" evidence="1">
    <location>
        <begin position="256"/>
        <end position="328"/>
    </location>
</feature>
<dbReference type="AlphaFoldDB" id="A0AA39ZU78"/>
<accession>A0AA39ZU78</accession>
<dbReference type="RefSeq" id="XP_060290673.1">
    <property type="nucleotide sequence ID" value="XM_060446231.1"/>
</dbReference>
<feature type="compositionally biased region" description="Polar residues" evidence="1">
    <location>
        <begin position="275"/>
        <end position="285"/>
    </location>
</feature>
<evidence type="ECO:0000313" key="3">
    <source>
        <dbReference type="Proteomes" id="UP001172101"/>
    </source>
</evidence>
<organism evidence="2 3">
    <name type="scientific">Lasiosphaeria miniovina</name>
    <dbReference type="NCBI Taxonomy" id="1954250"/>
    <lineage>
        <taxon>Eukaryota</taxon>
        <taxon>Fungi</taxon>
        <taxon>Dikarya</taxon>
        <taxon>Ascomycota</taxon>
        <taxon>Pezizomycotina</taxon>
        <taxon>Sordariomycetes</taxon>
        <taxon>Sordariomycetidae</taxon>
        <taxon>Sordariales</taxon>
        <taxon>Lasiosphaeriaceae</taxon>
        <taxon>Lasiosphaeria</taxon>
    </lineage>
</organism>
<dbReference type="EMBL" id="JAUIRO010000008">
    <property type="protein sequence ID" value="KAK0703814.1"/>
    <property type="molecule type" value="Genomic_DNA"/>
</dbReference>
<evidence type="ECO:0000256" key="1">
    <source>
        <dbReference type="SAM" id="MobiDB-lite"/>
    </source>
</evidence>
<feature type="region of interest" description="Disordered" evidence="1">
    <location>
        <begin position="1"/>
        <end position="66"/>
    </location>
</feature>
<sequence length="560" mass="61228">MTERRNDTPLPVTVTFDSDVEMDEGASLSPPSADATPSPAPLPTAPAPAQAPAPLPAPGSAPRSRSWRVCTGWTVPGANTNKCDNCAKPKSQIPNLRCANCHLITYCRDCTDKIESSELSGPRGHTITPLDFDRAYPGHRERNRVRRGRIARTASTRVASTRVASTSTTRARVTTGGAAPRLPAPLPTDGAATRRPSATARGGGRPVGRGSNRLYADAPRTARPIRGMSPPVVDLTRSAPAPLALARGSAPYVEAQASGSSRLPRNPVRGPGPRISSSSAYNRSNLGHEYIPEEPARPPRAPGNGYISEEPVSSPRAPGTGIGPSRVRFSGEPVVYFQNPRDNRDYVARQNAASFQPAGTQSPRSGRTALPDNRRRHEPVAQDNPFGDVEEEDDLYGDDDVEQPRDVIIRRGHDLRGEDFQQFLEADEEHEKLERELKAFKKALPASLTDEYREKVVSEKKKELAHRFKHKDITGQWRVRQHQVNNRSMEYTTIRPTSKETDNDFDEAGYAHIDGKADEAYDGGEADEADIDGEADEVYDDGEVFEGDEDQDAEYDDEEA</sequence>
<comment type="caution">
    <text evidence="2">The sequence shown here is derived from an EMBL/GenBank/DDBJ whole genome shotgun (WGS) entry which is preliminary data.</text>
</comment>
<feature type="compositionally biased region" description="Low complexity" evidence="1">
    <location>
        <begin position="26"/>
        <end position="37"/>
    </location>
</feature>
<dbReference type="GeneID" id="85329501"/>
<feature type="region of interest" description="Disordered" evidence="1">
    <location>
        <begin position="514"/>
        <end position="560"/>
    </location>
</feature>
<keyword evidence="3" id="KW-1185">Reference proteome</keyword>
<dbReference type="Proteomes" id="UP001172101">
    <property type="component" value="Unassembled WGS sequence"/>
</dbReference>